<evidence type="ECO:0000313" key="3">
    <source>
        <dbReference type="Proteomes" id="UP000013827"/>
    </source>
</evidence>
<accession>A0A0D3JX76</accession>
<evidence type="ECO:0008006" key="4">
    <source>
        <dbReference type="Google" id="ProtNLM"/>
    </source>
</evidence>
<dbReference type="AlphaFoldDB" id="A0A0D3JX76"/>
<dbReference type="GO" id="GO:0008410">
    <property type="term" value="F:CoA-transferase activity"/>
    <property type="evidence" value="ECO:0007669"/>
    <property type="project" value="InterPro"/>
</dbReference>
<keyword evidence="1" id="KW-0472">Membrane</keyword>
<sequence>MTSRASSRSCSRSSRSSFVLTVTSSTTKSSISSRVTATTAATAAVAVACLLAAPRPDPSVALGALHSVVDLALRAVDFSIAVRALAALAALLALSVTAWAVLPHRDPDVLTLVEKASIALRLVRSMWVRAGWSAFSIDHAAYDAELAAANPRFMSAEAAVTLIRDGAVVAFSGVAANVAPSLLVGALRRRHLATASPRGLTVVGPGGNGAKGKGILRGSVEELALPGLVTRLVVSHTLSLPKFLRLAEGPDSGLEVQILPLGIIARLFARLAGGRQPQLVSTVGVGTFVDPRCGRGSPLTPGAPHLVVPDADSGGLQFSLGVDRIDAAVINAPLADRRGNLYSHGAAVLNESYDMATAAKRGGGVVVAQVGAVVDDAAARGMQVWINAEHVDAIVVNGRTEQVLGATYGSPFSWLTLQHGADGVSKGKGLQSARLMCKLANATPVRSDIDRAMARLAAHELTSRVSAGALVDIGTGLPEEVSSVLDECGALEQLRMVVETGVFGGVPAPGMLFGASIFPDEMVSTAEAFERMQGSLDAVVLGALEFDEAGDVNVSNKRGDVASYVGPGGFMDLIDCAQLVIFVCPFSQQATITVGADGSLSMARQVGAKLVPRVSEVTFSGARALAAGKSVLYVTSVGLFQLTPRGLQLTALMPGLDMRRHVVDAAPGVRLHQPPGEPPATVDRSIVTGGEKFALPPLQP</sequence>
<dbReference type="KEGG" id="ehx:EMIHUDRAFT_366369"/>
<dbReference type="Pfam" id="PF01144">
    <property type="entry name" value="CoA_trans"/>
    <property type="match status" value="1"/>
</dbReference>
<evidence type="ECO:0000256" key="1">
    <source>
        <dbReference type="SAM" id="Phobius"/>
    </source>
</evidence>
<proteinExistence type="predicted"/>
<dbReference type="InterPro" id="IPR037171">
    <property type="entry name" value="NagB/RpiA_transferase-like"/>
</dbReference>
<dbReference type="OMA" id="YQFTTEH"/>
<dbReference type="RefSeq" id="XP_005780540.1">
    <property type="nucleotide sequence ID" value="XM_005780483.1"/>
</dbReference>
<dbReference type="GeneID" id="17273656"/>
<organism evidence="2 3">
    <name type="scientific">Emiliania huxleyi (strain CCMP1516)</name>
    <dbReference type="NCBI Taxonomy" id="280463"/>
    <lineage>
        <taxon>Eukaryota</taxon>
        <taxon>Haptista</taxon>
        <taxon>Haptophyta</taxon>
        <taxon>Prymnesiophyceae</taxon>
        <taxon>Isochrysidales</taxon>
        <taxon>Noelaerhabdaceae</taxon>
        <taxon>Emiliania</taxon>
    </lineage>
</organism>
<dbReference type="Proteomes" id="UP000013827">
    <property type="component" value="Unassembled WGS sequence"/>
</dbReference>
<dbReference type="SMART" id="SM00882">
    <property type="entry name" value="CoA_trans"/>
    <property type="match status" value="1"/>
</dbReference>
<dbReference type="Gene3D" id="3.40.1080.10">
    <property type="entry name" value="Glutaconate Coenzyme A-transferase"/>
    <property type="match status" value="2"/>
</dbReference>
<dbReference type="SUPFAM" id="SSF100950">
    <property type="entry name" value="NagB/RpiA/CoA transferase-like"/>
    <property type="match status" value="2"/>
</dbReference>
<keyword evidence="3" id="KW-1185">Reference proteome</keyword>
<dbReference type="PANTHER" id="PTHR43293:SF3">
    <property type="entry name" value="CHOLESTEROL RING-CLEAVING HYDROLASE IPDB SUBUNIT"/>
    <property type="match status" value="1"/>
</dbReference>
<dbReference type="PANTHER" id="PTHR43293">
    <property type="entry name" value="ACETATE COA-TRANSFERASE YDIF"/>
    <property type="match status" value="1"/>
</dbReference>
<reference evidence="2" key="2">
    <citation type="submission" date="2024-10" db="UniProtKB">
        <authorList>
            <consortium name="EnsemblProtists"/>
        </authorList>
    </citation>
    <scope>IDENTIFICATION</scope>
</reference>
<dbReference type="PaxDb" id="2903-EOD28111"/>
<protein>
    <recommendedName>
        <fullName evidence="4">3-oxoacid CoA-transferase</fullName>
    </recommendedName>
</protein>
<keyword evidence="1" id="KW-1133">Transmembrane helix</keyword>
<name>A0A0D3JX76_EMIH1</name>
<feature type="transmembrane region" description="Helical" evidence="1">
    <location>
        <begin position="80"/>
        <end position="102"/>
    </location>
</feature>
<dbReference type="eggNOG" id="KOG3822">
    <property type="taxonomic scope" value="Eukaryota"/>
</dbReference>
<evidence type="ECO:0000313" key="2">
    <source>
        <dbReference type="EnsemblProtists" id="EOD28111"/>
    </source>
</evidence>
<dbReference type="EnsemblProtists" id="EOD28111">
    <property type="protein sequence ID" value="EOD28111"/>
    <property type="gene ID" value="EMIHUDRAFT_366369"/>
</dbReference>
<reference evidence="3" key="1">
    <citation type="journal article" date="2013" name="Nature">
        <title>Pan genome of the phytoplankton Emiliania underpins its global distribution.</title>
        <authorList>
            <person name="Read B.A."/>
            <person name="Kegel J."/>
            <person name="Klute M.J."/>
            <person name="Kuo A."/>
            <person name="Lefebvre S.C."/>
            <person name="Maumus F."/>
            <person name="Mayer C."/>
            <person name="Miller J."/>
            <person name="Monier A."/>
            <person name="Salamov A."/>
            <person name="Young J."/>
            <person name="Aguilar M."/>
            <person name="Claverie J.M."/>
            <person name="Frickenhaus S."/>
            <person name="Gonzalez K."/>
            <person name="Herman E.K."/>
            <person name="Lin Y.C."/>
            <person name="Napier J."/>
            <person name="Ogata H."/>
            <person name="Sarno A.F."/>
            <person name="Shmutz J."/>
            <person name="Schroeder D."/>
            <person name="de Vargas C."/>
            <person name="Verret F."/>
            <person name="von Dassow P."/>
            <person name="Valentin K."/>
            <person name="Van de Peer Y."/>
            <person name="Wheeler G."/>
            <person name="Dacks J.B."/>
            <person name="Delwiche C.F."/>
            <person name="Dyhrman S.T."/>
            <person name="Glockner G."/>
            <person name="John U."/>
            <person name="Richards T."/>
            <person name="Worden A.Z."/>
            <person name="Zhang X."/>
            <person name="Grigoriev I.V."/>
            <person name="Allen A.E."/>
            <person name="Bidle K."/>
            <person name="Borodovsky M."/>
            <person name="Bowler C."/>
            <person name="Brownlee C."/>
            <person name="Cock J.M."/>
            <person name="Elias M."/>
            <person name="Gladyshev V.N."/>
            <person name="Groth M."/>
            <person name="Guda C."/>
            <person name="Hadaegh A."/>
            <person name="Iglesias-Rodriguez M.D."/>
            <person name="Jenkins J."/>
            <person name="Jones B.M."/>
            <person name="Lawson T."/>
            <person name="Leese F."/>
            <person name="Lindquist E."/>
            <person name="Lobanov A."/>
            <person name="Lomsadze A."/>
            <person name="Malik S.B."/>
            <person name="Marsh M.E."/>
            <person name="Mackinder L."/>
            <person name="Mock T."/>
            <person name="Mueller-Roeber B."/>
            <person name="Pagarete A."/>
            <person name="Parker M."/>
            <person name="Probert I."/>
            <person name="Quesneville H."/>
            <person name="Raines C."/>
            <person name="Rensing S.A."/>
            <person name="Riano-Pachon D.M."/>
            <person name="Richier S."/>
            <person name="Rokitta S."/>
            <person name="Shiraiwa Y."/>
            <person name="Soanes D.M."/>
            <person name="van der Giezen M."/>
            <person name="Wahlund T.M."/>
            <person name="Williams B."/>
            <person name="Wilson W."/>
            <person name="Wolfe G."/>
            <person name="Wurch L.L."/>
        </authorList>
    </citation>
    <scope>NUCLEOTIDE SEQUENCE</scope>
</reference>
<dbReference type="InterPro" id="IPR004165">
    <property type="entry name" value="CoA_trans_fam_I"/>
</dbReference>
<keyword evidence="1" id="KW-0812">Transmembrane</keyword>
<dbReference type="HOGENOM" id="CLU_394037_0_0_1"/>
<dbReference type="STRING" id="2903.R1EYS8"/>